<dbReference type="PRINTS" id="PR00315">
    <property type="entry name" value="ELONGATNFCT"/>
</dbReference>
<dbReference type="InterPro" id="IPR009000">
    <property type="entry name" value="Transl_B-barrel_sf"/>
</dbReference>
<dbReference type="InterPro" id="IPR014721">
    <property type="entry name" value="Ribsml_uS5_D2-typ_fold_subgr"/>
</dbReference>
<dbReference type="InterPro" id="IPR005517">
    <property type="entry name" value="Transl_elong_EFG/EF2_IV"/>
</dbReference>
<keyword evidence="1" id="KW-0547">Nucleotide-binding</keyword>
<evidence type="ECO:0000256" key="4">
    <source>
        <dbReference type="SAM" id="MobiDB-lite"/>
    </source>
</evidence>
<dbReference type="Gene3D" id="3.30.70.870">
    <property type="entry name" value="Elongation Factor G (Translational Gtpase), domain 3"/>
    <property type="match status" value="1"/>
</dbReference>
<proteinExistence type="predicted"/>
<dbReference type="Gene3D" id="2.40.30.10">
    <property type="entry name" value="Translation factors"/>
    <property type="match status" value="1"/>
</dbReference>
<dbReference type="InterPro" id="IPR000795">
    <property type="entry name" value="T_Tr_GTP-bd_dom"/>
</dbReference>
<dbReference type="SUPFAM" id="SSF54211">
    <property type="entry name" value="Ribosomal protein S5 domain 2-like"/>
    <property type="match status" value="1"/>
</dbReference>
<sequence length="689" mass="72359">MRTHTLLSGLCLPVRPVLNIGILAHVDAGKTSLTERLLFDTGAIDRLGSVDAGSTRTDSGELERRRGITIRTAVAPFRVGGLRVNLVDTPGHSDFIAEVERALGVLDAAVLVLSAVEGVQAQTRVLMKTLRRLRLPTLLFVNKTDRAGAREAETLAAVRRRLTPHVIPMGTVRGIGTPGARTVPGSYEDAAFREAVAEVLAEHDDALLAALVEDRPVTPFELREALARQTAQGLVHPVHFGSAVSGEGVAGLIDGMVHHLPPARGGSGREATGTVFAVDRGPSGEKTAYLRLFSGAVSERDRVTLHRQEPGGGRTEHTGRVTSLVAVEAGEPGTARRRATAGDIARIKGLAEVRVGDRLGPAREGAQTPHFAPPGLEAVVRPVRPGDAARLHAALTALADQDPLIGTRALPAGGGTSVLLYGEVQKEIVAATLAEEFGVDAVFEPSSTVHRERVTGTGEAYEEIGRHGGQAFWATVGLRVEPGAPDAGTVFRRETELGALPLAFDRAIEETVHRTLAQGLYGWPVAGCVVTLTRSGFAAPVSTAADFRRLTPLVLMAALAEAGTRVYEPCHAYELEAPADTLSAVTGLLAGLGAAVHDTAVGPEVCVLKGTVPARSAPDAERRLPALTRGEGVWWTLPAADRPCEGRPPVRPRTDGNPLNRAAYLRHLTAARNGAPSGASDGAAPADRA</sequence>
<reference evidence="6" key="1">
    <citation type="submission" date="2022-06" db="EMBL/GenBank/DDBJ databases">
        <title>WGS of actinobacteria.</title>
        <authorList>
            <person name="Thawai C."/>
        </authorList>
    </citation>
    <scope>NUCLEOTIDE SEQUENCE</scope>
    <source>
        <strain evidence="6">AA8</strain>
    </source>
</reference>
<dbReference type="NCBIfam" id="TIGR00231">
    <property type="entry name" value="small_GTP"/>
    <property type="match status" value="1"/>
</dbReference>
<dbReference type="Proteomes" id="UP001142374">
    <property type="component" value="Unassembled WGS sequence"/>
</dbReference>
<organism evidence="6 7">
    <name type="scientific">Streptomyces telluris</name>
    <dbReference type="NCBI Taxonomy" id="2720021"/>
    <lineage>
        <taxon>Bacteria</taxon>
        <taxon>Bacillati</taxon>
        <taxon>Actinomycetota</taxon>
        <taxon>Actinomycetes</taxon>
        <taxon>Kitasatosporales</taxon>
        <taxon>Streptomycetaceae</taxon>
        <taxon>Streptomyces</taxon>
    </lineage>
</organism>
<dbReference type="Pfam" id="PF03764">
    <property type="entry name" value="EFG_IV"/>
    <property type="match status" value="1"/>
</dbReference>
<evidence type="ECO:0000313" key="7">
    <source>
        <dbReference type="Proteomes" id="UP001142374"/>
    </source>
</evidence>
<dbReference type="PANTHER" id="PTHR43636">
    <property type="entry name" value="ELONGATION FACTOR G, MITOCHONDRIAL"/>
    <property type="match status" value="1"/>
</dbReference>
<evidence type="ECO:0000256" key="3">
    <source>
        <dbReference type="ARBA" id="ARBA00023134"/>
    </source>
</evidence>
<dbReference type="InterPro" id="IPR027417">
    <property type="entry name" value="P-loop_NTPase"/>
</dbReference>
<feature type="region of interest" description="Disordered" evidence="4">
    <location>
        <begin position="668"/>
        <end position="689"/>
    </location>
</feature>
<dbReference type="InterPro" id="IPR035647">
    <property type="entry name" value="EFG_III/V"/>
</dbReference>
<dbReference type="PANTHER" id="PTHR43636:SF2">
    <property type="entry name" value="ELONGATION FACTOR G, MITOCHONDRIAL"/>
    <property type="match status" value="1"/>
</dbReference>
<dbReference type="GO" id="GO:0003924">
    <property type="term" value="F:GTPase activity"/>
    <property type="evidence" value="ECO:0007669"/>
    <property type="project" value="InterPro"/>
</dbReference>
<name>A0A9X2LQZ8_9ACTN</name>
<dbReference type="Pfam" id="PF00009">
    <property type="entry name" value="GTP_EFTU"/>
    <property type="match status" value="1"/>
</dbReference>
<evidence type="ECO:0000313" key="6">
    <source>
        <dbReference type="EMBL" id="MCQ8774020.1"/>
    </source>
</evidence>
<dbReference type="EMBL" id="JANIID010000037">
    <property type="protein sequence ID" value="MCQ8774020.1"/>
    <property type="molecule type" value="Genomic_DNA"/>
</dbReference>
<dbReference type="SMART" id="SM00889">
    <property type="entry name" value="EFG_IV"/>
    <property type="match status" value="1"/>
</dbReference>
<keyword evidence="3" id="KW-0342">GTP-binding</keyword>
<dbReference type="InterPro" id="IPR031157">
    <property type="entry name" value="G_TR_CS"/>
</dbReference>
<dbReference type="AlphaFoldDB" id="A0A9X2LQZ8"/>
<gene>
    <name evidence="6" type="ORF">NQU55_30295</name>
</gene>
<dbReference type="SUPFAM" id="SSF50447">
    <property type="entry name" value="Translation proteins"/>
    <property type="match status" value="1"/>
</dbReference>
<dbReference type="GO" id="GO:0005525">
    <property type="term" value="F:GTP binding"/>
    <property type="evidence" value="ECO:0007669"/>
    <property type="project" value="UniProtKB-KW"/>
</dbReference>
<dbReference type="GO" id="GO:0005737">
    <property type="term" value="C:cytoplasm"/>
    <property type="evidence" value="ECO:0007669"/>
    <property type="project" value="UniProtKB-ARBA"/>
</dbReference>
<dbReference type="InterPro" id="IPR005225">
    <property type="entry name" value="Small_GTP-bd"/>
</dbReference>
<evidence type="ECO:0000259" key="5">
    <source>
        <dbReference type="PROSITE" id="PS51722"/>
    </source>
</evidence>
<dbReference type="Gene3D" id="3.30.230.10">
    <property type="match status" value="1"/>
</dbReference>
<keyword evidence="2" id="KW-0648">Protein biosynthesis</keyword>
<dbReference type="Pfam" id="PF00679">
    <property type="entry name" value="EFG_C"/>
    <property type="match status" value="1"/>
</dbReference>
<evidence type="ECO:0000256" key="2">
    <source>
        <dbReference type="ARBA" id="ARBA00022917"/>
    </source>
</evidence>
<dbReference type="PROSITE" id="PS51722">
    <property type="entry name" value="G_TR_2"/>
    <property type="match status" value="1"/>
</dbReference>
<dbReference type="Gene3D" id="3.40.50.300">
    <property type="entry name" value="P-loop containing nucleotide triphosphate hydrolases"/>
    <property type="match status" value="1"/>
</dbReference>
<feature type="domain" description="Tr-type G" evidence="5">
    <location>
        <begin position="15"/>
        <end position="264"/>
    </location>
</feature>
<evidence type="ECO:0000256" key="1">
    <source>
        <dbReference type="ARBA" id="ARBA00022741"/>
    </source>
</evidence>
<dbReference type="PRINTS" id="PR01037">
    <property type="entry name" value="TCRTETOQM"/>
</dbReference>
<dbReference type="SUPFAM" id="SSF54980">
    <property type="entry name" value="EF-G C-terminal domain-like"/>
    <property type="match status" value="2"/>
</dbReference>
<accession>A0A9X2LQZ8</accession>
<dbReference type="SUPFAM" id="SSF52540">
    <property type="entry name" value="P-loop containing nucleoside triphosphate hydrolases"/>
    <property type="match status" value="1"/>
</dbReference>
<dbReference type="GO" id="GO:0003746">
    <property type="term" value="F:translation elongation factor activity"/>
    <property type="evidence" value="ECO:0007669"/>
    <property type="project" value="TreeGrafter"/>
</dbReference>
<dbReference type="PROSITE" id="PS00301">
    <property type="entry name" value="G_TR_1"/>
    <property type="match status" value="1"/>
</dbReference>
<dbReference type="InterPro" id="IPR000640">
    <property type="entry name" value="EFG_V-like"/>
</dbReference>
<protein>
    <submittedName>
        <fullName evidence="6">TetM/TetW/TetO/TetS family tetracycline resistance ribosomal protection protein</fullName>
    </submittedName>
</protein>
<dbReference type="RefSeq" id="WP_240976490.1">
    <property type="nucleotide sequence ID" value="NZ_JAATER010000176.1"/>
</dbReference>
<keyword evidence="7" id="KW-1185">Reference proteome</keyword>
<feature type="compositionally biased region" description="Low complexity" evidence="4">
    <location>
        <begin position="674"/>
        <end position="689"/>
    </location>
</feature>
<dbReference type="InterPro" id="IPR020568">
    <property type="entry name" value="Ribosomal_Su5_D2-typ_SF"/>
</dbReference>
<comment type="caution">
    <text evidence="6">The sequence shown here is derived from an EMBL/GenBank/DDBJ whole genome shotgun (WGS) entry which is preliminary data.</text>
</comment>